<feature type="domain" description="Transposase DDE" evidence="2">
    <location>
        <begin position="395"/>
        <end position="513"/>
    </location>
</feature>
<dbReference type="RefSeq" id="WP_012281187.1">
    <property type="nucleotide sequence ID" value="NC_010337.2"/>
</dbReference>
<dbReference type="EMBL" id="CP000930">
    <property type="protein sequence ID" value="ABZ83134.1"/>
    <property type="molecule type" value="Genomic_DNA"/>
</dbReference>
<dbReference type="EMBL" id="CP000930">
    <property type="protein sequence ID" value="ABZ83337.1"/>
    <property type="molecule type" value="Genomic_DNA"/>
</dbReference>
<dbReference type="EMBL" id="CP000930">
    <property type="protein sequence ID" value="ABZ82638.1"/>
    <property type="molecule type" value="Genomic_DNA"/>
</dbReference>
<dbReference type="EMBL" id="CP000930">
    <property type="protein sequence ID" value="ABZ83135.1"/>
    <property type="molecule type" value="Genomic_DNA"/>
</dbReference>
<evidence type="ECO:0000313" key="28">
    <source>
        <dbReference type="EMBL" id="ABZ85458.1"/>
    </source>
</evidence>
<dbReference type="KEGG" id="hmo:HM1_0148"/>
<dbReference type="KEGG" id="hmo:HM1_1239"/>
<evidence type="ECO:0000259" key="2">
    <source>
        <dbReference type="Pfam" id="PF13751"/>
    </source>
</evidence>
<dbReference type="NCBIfam" id="NF033551">
    <property type="entry name" value="transpos_IS1182"/>
    <property type="match status" value="1"/>
</dbReference>
<protein>
    <submittedName>
        <fullName evidence="15">Transposase, is4 family</fullName>
    </submittedName>
</protein>
<dbReference type="EMBL" id="CP000930">
    <property type="protein sequence ID" value="ABZ84224.1"/>
    <property type="molecule type" value="Genomic_DNA"/>
</dbReference>
<dbReference type="EMBL" id="CP000930">
    <property type="protein sequence ID" value="ABZ84791.1"/>
    <property type="molecule type" value="Genomic_DNA"/>
</dbReference>
<reference evidence="15 30" key="1">
    <citation type="journal article" date="2008" name="J. Bacteriol.">
        <title>The genome of Heliobacterium modesticaldum, a phototrophic representative of the Firmicutes containing the simplest photosynthetic apparatus.</title>
        <authorList>
            <person name="Sattley W.M."/>
            <person name="Madigan M.T."/>
            <person name="Swingley W.D."/>
            <person name="Cheung P.C."/>
            <person name="Clocksin K.M."/>
            <person name="Conrad A.L."/>
            <person name="Dejesa L.C."/>
            <person name="Honchak B.M."/>
            <person name="Jung D.O."/>
            <person name="Karbach L.E."/>
            <person name="Kurdoglu A."/>
            <person name="Lahiri S."/>
            <person name="Mastrian S.D."/>
            <person name="Page L.E."/>
            <person name="Taylor H.L."/>
            <person name="Wang Z.T."/>
            <person name="Raymond J."/>
            <person name="Chen M."/>
            <person name="Blankenship R.E."/>
            <person name="Touchman J.W."/>
        </authorList>
    </citation>
    <scope>NUCLEOTIDE SEQUENCE [LARGE SCALE GENOMIC DNA]</scope>
    <source>
        <strain evidence="30">ATCC 51547 / Ice1</strain>
        <strain evidence="15">Ice1</strain>
    </source>
</reference>
<dbReference type="PANTHER" id="PTHR33408:SF2">
    <property type="entry name" value="TRANSPOSASE DDE DOMAIN-CONTAINING PROTEIN"/>
    <property type="match status" value="1"/>
</dbReference>
<evidence type="ECO:0000313" key="29">
    <source>
        <dbReference type="EMBL" id="ABZ85577.1"/>
    </source>
</evidence>
<evidence type="ECO:0000313" key="26">
    <source>
        <dbReference type="EMBL" id="ABZ85179.1"/>
    </source>
</evidence>
<dbReference type="KEGG" id="hmo:HM1_2629"/>
<dbReference type="KEGG" id="hmo:HM1_0504"/>
<dbReference type="EMBL" id="CP000930">
    <property type="protein sequence ID" value="ABZ84078.1"/>
    <property type="molecule type" value="Genomic_DNA"/>
</dbReference>
<dbReference type="KEGG" id="hmo:HM1_1231"/>
<evidence type="ECO:0000313" key="6">
    <source>
        <dbReference type="EMBL" id="ABZ82830.1"/>
    </source>
</evidence>
<dbReference type="EMBL" id="CP000930">
    <property type="protein sequence ID" value="ABZ82798.1"/>
    <property type="molecule type" value="Genomic_DNA"/>
</dbReference>
<evidence type="ECO:0000313" key="11">
    <source>
        <dbReference type="EMBL" id="ABZ83263.1"/>
    </source>
</evidence>
<name>B0TAA0_HELMI</name>
<dbReference type="KEGG" id="hmo:HM1_0179"/>
<dbReference type="KEGG" id="hmo:HM1_1506"/>
<gene>
    <name evidence="3" type="ORF">HM1_0013</name>
    <name evidence="4" type="ORF">HM1_0148</name>
    <name evidence="5" type="ORF">HM1_0179</name>
    <name evidence="6" type="ORF">HM1_0211</name>
    <name evidence="7" type="ORF">HM1_0504</name>
    <name evidence="8" type="ORF">HM1_0520</name>
    <name evidence="9" type="ORF">HM1_0521</name>
    <name evidence="10" type="ORF">HM1_0527</name>
    <name evidence="16" type="ORF">HM1_0746</name>
    <name evidence="15" type="ORF">HM1_0928</name>
    <name evidence="14" type="ORF">HM1_1169</name>
    <name evidence="13" type="ORF">HM1_1231</name>
    <name evidence="12" type="ORF">HM1_1239</name>
    <name evidence="11" type="ORF">HM1_1314</name>
    <name evidence="17" type="ORF">HM1_1506</name>
    <name evidence="18" type="ORF">HM1_1562</name>
    <name evidence="19" type="ORF">HM1_1618</name>
    <name evidence="20" type="ORF">HM1_1654</name>
    <name evidence="21" type="ORF">HM1_1739</name>
    <name evidence="22" type="ORF">HM1_1870</name>
    <name evidence="23" type="ORF">HM1_2235</name>
    <name evidence="24" type="ORF">HM1_2269</name>
    <name evidence="25" type="ORF">HM1_2629</name>
    <name evidence="26" type="ORF">HM1_2650</name>
    <name evidence="27" type="ORF">HM1_2739</name>
    <name evidence="28" type="ORF">HM1_2949</name>
    <name evidence="29" type="ORF">HM1_3072</name>
</gene>
<evidence type="ECO:0000313" key="13">
    <source>
        <dbReference type="EMBL" id="ABZ83345.1"/>
    </source>
</evidence>
<dbReference type="EMBL" id="CP000930">
    <property type="protein sequence ID" value="ABZ83637.1"/>
    <property type="molecule type" value="Genomic_DNA"/>
</dbReference>
<evidence type="ECO:0000313" key="23">
    <source>
        <dbReference type="EMBL" id="ABZ84791.1"/>
    </source>
</evidence>
<evidence type="ECO:0000313" key="18">
    <source>
        <dbReference type="EMBL" id="ABZ84134.1"/>
    </source>
</evidence>
<dbReference type="EMBL" id="CP000930">
    <property type="protein sequence ID" value="ABZ84428.1"/>
    <property type="molecule type" value="Genomic_DNA"/>
</dbReference>
<dbReference type="EMBL" id="CP000930">
    <property type="protein sequence ID" value="ABZ84188.1"/>
    <property type="molecule type" value="Genomic_DNA"/>
</dbReference>
<dbReference type="OrthoDB" id="9789070at2"/>
<dbReference type="EMBL" id="CP000930">
    <property type="protein sequence ID" value="ABZ83118.1"/>
    <property type="molecule type" value="Genomic_DNA"/>
</dbReference>
<dbReference type="KEGG" id="hmo:HM1_2739"/>
<dbReference type="KEGG" id="hmo:HM1_2235"/>
<dbReference type="InterPro" id="IPR025668">
    <property type="entry name" value="Tnp_DDE_dom"/>
</dbReference>
<dbReference type="STRING" id="498761.HM1_0013"/>
<dbReference type="Pfam" id="PF13751">
    <property type="entry name" value="DDE_Tnp_1_6"/>
    <property type="match status" value="1"/>
</dbReference>
<dbReference type="KEGG" id="hmo:HM1_1314"/>
<evidence type="ECO:0000313" key="20">
    <source>
        <dbReference type="EMBL" id="ABZ84224.1"/>
    </source>
</evidence>
<dbReference type="EMBL" id="CP000930">
    <property type="protein sequence ID" value="ABZ85577.1"/>
    <property type="molecule type" value="Genomic_DNA"/>
</dbReference>
<dbReference type="KEGG" id="hmo:HM1_2650"/>
<evidence type="ECO:0000313" key="15">
    <source>
        <dbReference type="EMBL" id="ABZ83637.1"/>
    </source>
</evidence>
<evidence type="ECO:0000313" key="21">
    <source>
        <dbReference type="EMBL" id="ABZ84309.1"/>
    </source>
</evidence>
<dbReference type="HOGENOM" id="CLU_028885_2_0_9"/>
<evidence type="ECO:0000313" key="12">
    <source>
        <dbReference type="EMBL" id="ABZ83337.1"/>
    </source>
</evidence>
<dbReference type="KEGG" id="hmo:HM1_1870"/>
<dbReference type="KEGG" id="hmo:HM1_3072"/>
<evidence type="ECO:0000313" key="10">
    <source>
        <dbReference type="EMBL" id="ABZ83141.1"/>
    </source>
</evidence>
<dbReference type="EMBL" id="CP000930">
    <property type="protein sequence ID" value="ABZ83263.1"/>
    <property type="molecule type" value="Genomic_DNA"/>
</dbReference>
<evidence type="ECO:0000313" key="24">
    <source>
        <dbReference type="EMBL" id="ABZ84825.1"/>
    </source>
</evidence>
<evidence type="ECO:0000313" key="3">
    <source>
        <dbReference type="EMBL" id="ABZ82638.1"/>
    </source>
</evidence>
<dbReference type="KEGG" id="hmo:HM1_1562"/>
<dbReference type="KEGG" id="hmo:HM1_0211"/>
<dbReference type="KEGG" id="hmo:HM1_1739"/>
<dbReference type="eggNOG" id="COG3039">
    <property type="taxonomic scope" value="Bacteria"/>
</dbReference>
<dbReference type="KEGG" id="hmo:HM1_0013"/>
<evidence type="ECO:0000313" key="25">
    <source>
        <dbReference type="EMBL" id="ABZ85158.1"/>
    </source>
</evidence>
<dbReference type="PANTHER" id="PTHR33408">
    <property type="entry name" value="TRANSPOSASE"/>
    <property type="match status" value="1"/>
</dbReference>
<dbReference type="EMBL" id="CP000930">
    <property type="protein sequence ID" value="ABZ84134.1"/>
    <property type="molecule type" value="Genomic_DNA"/>
</dbReference>
<proteinExistence type="predicted"/>
<dbReference type="KEGG" id="hmo:HM1_0521"/>
<dbReference type="Proteomes" id="UP000008550">
    <property type="component" value="Chromosome"/>
</dbReference>
<evidence type="ECO:0000313" key="4">
    <source>
        <dbReference type="EMBL" id="ABZ82767.1"/>
    </source>
</evidence>
<dbReference type="KEGG" id="hmo:HM1_1169"/>
<dbReference type="KEGG" id="hmo:HM1_1654"/>
<dbReference type="KEGG" id="hmo:HM1_2949"/>
<evidence type="ECO:0000313" key="14">
    <source>
        <dbReference type="EMBL" id="ABZ83405.1"/>
    </source>
</evidence>
<dbReference type="KEGG" id="hmo:HM1_0928"/>
<dbReference type="InterPro" id="IPR008490">
    <property type="entry name" value="Transposase_InsH_N"/>
</dbReference>
<evidence type="ECO:0000313" key="8">
    <source>
        <dbReference type="EMBL" id="ABZ83134.1"/>
    </source>
</evidence>
<dbReference type="EMBL" id="CP000930">
    <property type="protein sequence ID" value="ABZ85179.1"/>
    <property type="molecule type" value="Genomic_DNA"/>
</dbReference>
<dbReference type="EMBL" id="CP000930">
    <property type="protein sequence ID" value="ABZ83141.1"/>
    <property type="molecule type" value="Genomic_DNA"/>
</dbReference>
<dbReference type="EMBL" id="CP000930">
    <property type="protein sequence ID" value="ABZ83405.1"/>
    <property type="molecule type" value="Genomic_DNA"/>
</dbReference>
<dbReference type="EMBL" id="CP000930">
    <property type="protein sequence ID" value="ABZ82767.1"/>
    <property type="molecule type" value="Genomic_DNA"/>
</dbReference>
<evidence type="ECO:0000313" key="22">
    <source>
        <dbReference type="EMBL" id="ABZ84428.1"/>
    </source>
</evidence>
<evidence type="ECO:0000313" key="17">
    <source>
        <dbReference type="EMBL" id="ABZ84078.1"/>
    </source>
</evidence>
<evidence type="ECO:0000313" key="5">
    <source>
        <dbReference type="EMBL" id="ABZ82798.1"/>
    </source>
</evidence>
<organism evidence="15 30">
    <name type="scientific">Heliobacterium modesticaldum (strain ATCC 51547 / Ice1)</name>
    <dbReference type="NCBI Taxonomy" id="498761"/>
    <lineage>
        <taxon>Bacteria</taxon>
        <taxon>Bacillati</taxon>
        <taxon>Bacillota</taxon>
        <taxon>Clostridia</taxon>
        <taxon>Eubacteriales</taxon>
        <taxon>Heliobacteriaceae</taxon>
        <taxon>Heliomicrobium</taxon>
    </lineage>
</organism>
<dbReference type="KEGG" id="hmo:HM1_1618"/>
<dbReference type="KEGG" id="hmo:HM1_0527"/>
<accession>B0TAA0</accession>
<keyword evidence="30" id="KW-1185">Reference proteome</keyword>
<dbReference type="EMBL" id="CP000930">
    <property type="protein sequence ID" value="ABZ82830.1"/>
    <property type="molecule type" value="Genomic_DNA"/>
</dbReference>
<evidence type="ECO:0000313" key="30">
    <source>
        <dbReference type="Proteomes" id="UP000008550"/>
    </source>
</evidence>
<dbReference type="AlphaFoldDB" id="B0TAA0"/>
<evidence type="ECO:0000313" key="7">
    <source>
        <dbReference type="EMBL" id="ABZ83118.1"/>
    </source>
</evidence>
<dbReference type="Pfam" id="PF05598">
    <property type="entry name" value="DUF772"/>
    <property type="match status" value="1"/>
</dbReference>
<dbReference type="InterPro" id="IPR047629">
    <property type="entry name" value="IS1182_transpos"/>
</dbReference>
<feature type="domain" description="Transposase InsH N-terminal" evidence="1">
    <location>
        <begin position="19"/>
        <end position="114"/>
    </location>
</feature>
<evidence type="ECO:0000259" key="1">
    <source>
        <dbReference type="Pfam" id="PF05598"/>
    </source>
</evidence>
<evidence type="ECO:0000313" key="19">
    <source>
        <dbReference type="EMBL" id="ABZ84188.1"/>
    </source>
</evidence>
<dbReference type="KEGG" id="hmo:HM1_2269"/>
<evidence type="ECO:0000313" key="9">
    <source>
        <dbReference type="EMBL" id="ABZ83135.1"/>
    </source>
</evidence>
<dbReference type="EMBL" id="CP000930">
    <property type="protein sequence ID" value="ABZ84825.1"/>
    <property type="molecule type" value="Genomic_DNA"/>
</dbReference>
<sequence length="540" mass="61104">MFRFDVDPQVSFYDFAALWDQLVPADSVFRLFRELAPLLIQPEDFTGLYCLDNGRPSHAARQMTMACMLQEMLGETDRGMEAQTRVNIEVKFALGMALDEPGIDHANFGVHRQRLIQKELDKVYLDRFIRLMYYLGVLTGKEPWITDTTHVIAPISAPTTIELIRQAMRLLVRLLAKQYSVPWHAIPHAPRAVRYLETVTEVKEHNLDDKAKMERLVEVVSEADELLAYVESSEASWKKKPDVIHYALLLCRILRERIIRKDDGTLEIAPGGSVKDMIVSAVDSEARFGCKGKTKWRGYKMAIVEVGNSGFIAAAEAMKANDYDGSSLVPLADQLPTDCVENPTIIGDTHYGAGDDRVTLKEKGIDVVAPLSPKTKCDILAGEGFQVSEDQTQLICPRGKVITTYSEVADGKNFVLRAKDHDCKHCPRYTTCFKEKKHRRTIFIHNAYGVMLEAAKHSQTKIYKEQMRLRSRIEAKQNELVNRYGLRRVRRIGKRNLAYAARLSALAANFQKLNRLRNDKNATMVLEVSALRGVAFKKAA</sequence>
<dbReference type="KEGG" id="hmo:HM1_0520"/>
<dbReference type="EMBL" id="CP000930">
    <property type="protein sequence ID" value="ABZ85268.1"/>
    <property type="molecule type" value="Genomic_DNA"/>
</dbReference>
<dbReference type="EMBL" id="CP000930">
    <property type="protein sequence ID" value="ABZ85458.1"/>
    <property type="molecule type" value="Genomic_DNA"/>
</dbReference>
<dbReference type="EMBL" id="CP000930">
    <property type="protein sequence ID" value="ABZ85158.1"/>
    <property type="molecule type" value="Genomic_DNA"/>
</dbReference>
<dbReference type="EMBL" id="CP000930">
    <property type="protein sequence ID" value="ABZ83345.1"/>
    <property type="molecule type" value="Genomic_DNA"/>
</dbReference>
<evidence type="ECO:0000313" key="27">
    <source>
        <dbReference type="EMBL" id="ABZ85268.1"/>
    </source>
</evidence>
<dbReference type="EMBL" id="CP000930">
    <property type="protein sequence ID" value="ABZ83809.1"/>
    <property type="molecule type" value="Genomic_DNA"/>
</dbReference>
<evidence type="ECO:0000313" key="16">
    <source>
        <dbReference type="EMBL" id="ABZ83809.1"/>
    </source>
</evidence>
<dbReference type="KEGG" id="hmo:HM1_0746"/>
<dbReference type="EMBL" id="CP000930">
    <property type="protein sequence ID" value="ABZ84309.1"/>
    <property type="molecule type" value="Genomic_DNA"/>
</dbReference>